<dbReference type="EMBL" id="CM043032">
    <property type="protein sequence ID" value="KAI4583511.1"/>
    <property type="molecule type" value="Genomic_DNA"/>
</dbReference>
<accession>A0ACB9V1B0</accession>
<comment type="caution">
    <text evidence="1">The sequence shown here is derived from an EMBL/GenBank/DDBJ whole genome shotgun (WGS) entry which is preliminary data.</text>
</comment>
<organism evidence="1 2">
    <name type="scientific">Ovis ammon polii x Ovis aries</name>
    <dbReference type="NCBI Taxonomy" id="2918886"/>
    <lineage>
        <taxon>Eukaryota</taxon>
        <taxon>Metazoa</taxon>
        <taxon>Chordata</taxon>
        <taxon>Craniata</taxon>
        <taxon>Vertebrata</taxon>
        <taxon>Euteleostomi</taxon>
        <taxon>Mammalia</taxon>
        <taxon>Eutheria</taxon>
        <taxon>Laurasiatheria</taxon>
        <taxon>Artiodactyla</taxon>
        <taxon>Ruminantia</taxon>
        <taxon>Pecora</taxon>
        <taxon>Bovidae</taxon>
        <taxon>Caprinae</taxon>
        <taxon>Ovis</taxon>
    </lineage>
</organism>
<protein>
    <submittedName>
        <fullName evidence="1">Uncharacterized protein</fullName>
    </submittedName>
</protein>
<dbReference type="Proteomes" id="UP001057279">
    <property type="component" value="Linkage Group LG07"/>
</dbReference>
<keyword evidence="2" id="KW-1185">Reference proteome</keyword>
<sequence>MKTRLIVMFSIRIAAYFVQLDIHQVYLNSGKNSKQSGVPRIDEFQKAKKWTSLVVQWVRIRLLIQGTQVQSLTWEDPAGCRTTKPVVLQLRSLHRRAQELQLLKRTCLELVCHSERSRRTENLAYCKQGFRRGPQPLEDFKGGIEQRPSPRFSLFIMEDSVSGDANAASSHTVNCCLSKIPEVLINDDLQQSVDMNMGMFCPPRAKADASPWLECFIKSYDDVSRMEQQTCYQISDTTVADDVI</sequence>
<gene>
    <name evidence="1" type="ORF">MJG53_008724</name>
</gene>
<proteinExistence type="predicted"/>
<evidence type="ECO:0000313" key="1">
    <source>
        <dbReference type="EMBL" id="KAI4583511.1"/>
    </source>
</evidence>
<reference evidence="1" key="1">
    <citation type="submission" date="2022-03" db="EMBL/GenBank/DDBJ databases">
        <title>Genomic analyses of argali, domestic sheep and their hybrids provide insights into chromosomal evolution, heterosis and genetic basis of agronomic traits.</title>
        <authorList>
            <person name="Li M."/>
        </authorList>
    </citation>
    <scope>NUCLEOTIDE SEQUENCE</scope>
    <source>
        <strain evidence="1">F1 hybrid</strain>
    </source>
</reference>
<name>A0ACB9V1B0_9CETA</name>
<evidence type="ECO:0000313" key="2">
    <source>
        <dbReference type="Proteomes" id="UP001057279"/>
    </source>
</evidence>